<evidence type="ECO:0000313" key="3">
    <source>
        <dbReference type="Proteomes" id="UP000467240"/>
    </source>
</evidence>
<feature type="transmembrane region" description="Helical" evidence="1">
    <location>
        <begin position="38"/>
        <end position="58"/>
    </location>
</feature>
<evidence type="ECO:0000256" key="1">
    <source>
        <dbReference type="SAM" id="Phobius"/>
    </source>
</evidence>
<reference evidence="2 3" key="1">
    <citation type="submission" date="2019-09" db="EMBL/GenBank/DDBJ databases">
        <title>Phylogeny of genus Pseudoclavibacter and closely related genus.</title>
        <authorList>
            <person name="Li Y."/>
        </authorList>
    </citation>
    <scope>NUCLEOTIDE SEQUENCE [LARGE SCALE GENOMIC DNA]</scope>
    <source>
        <strain evidence="2 3">DSM 23821</strain>
    </source>
</reference>
<accession>A0A7J5BPA2</accession>
<keyword evidence="3" id="KW-1185">Reference proteome</keyword>
<dbReference type="Proteomes" id="UP000467240">
    <property type="component" value="Unassembled WGS sequence"/>
</dbReference>
<gene>
    <name evidence="2" type="ORF">F8O01_13410</name>
</gene>
<dbReference type="RefSeq" id="WP_158041464.1">
    <property type="nucleotide sequence ID" value="NZ_JACCFV010000001.1"/>
</dbReference>
<keyword evidence="1" id="KW-0472">Membrane</keyword>
<evidence type="ECO:0000313" key="2">
    <source>
        <dbReference type="EMBL" id="KAB1654548.1"/>
    </source>
</evidence>
<dbReference type="EMBL" id="WBJZ01000018">
    <property type="protein sequence ID" value="KAB1654548.1"/>
    <property type="molecule type" value="Genomic_DNA"/>
</dbReference>
<keyword evidence="1" id="KW-0812">Transmembrane</keyword>
<comment type="caution">
    <text evidence="2">The sequence shown here is derived from an EMBL/GenBank/DDBJ whole genome shotgun (WGS) entry which is preliminary data.</text>
</comment>
<keyword evidence="1" id="KW-1133">Transmembrane helix</keyword>
<organism evidence="2 3">
    <name type="scientific">Pseudoclavibacter chungangensis</name>
    <dbReference type="NCBI Taxonomy" id="587635"/>
    <lineage>
        <taxon>Bacteria</taxon>
        <taxon>Bacillati</taxon>
        <taxon>Actinomycetota</taxon>
        <taxon>Actinomycetes</taxon>
        <taxon>Micrococcales</taxon>
        <taxon>Microbacteriaceae</taxon>
        <taxon>Pseudoclavibacter</taxon>
    </lineage>
</organism>
<name>A0A7J5BPA2_9MICO</name>
<sequence length="75" mass="7727">MNDMAGSTHRHGVPLLSPCAAPRRCASGLRCAAIDLTAVGFGVVGLLAVTWIVAVLVWRFARPQVSALGAGGVTR</sequence>
<proteinExistence type="predicted"/>
<dbReference type="AlphaFoldDB" id="A0A7J5BPA2"/>
<protein>
    <submittedName>
        <fullName evidence="2">Uncharacterized protein</fullName>
    </submittedName>
</protein>